<dbReference type="InterPro" id="IPR024705">
    <property type="entry name" value="Ssp411"/>
</dbReference>
<dbReference type="CDD" id="cd02955">
    <property type="entry name" value="SSP411"/>
    <property type="match status" value="1"/>
</dbReference>
<dbReference type="Gene3D" id="3.40.30.10">
    <property type="entry name" value="Glutaredoxin"/>
    <property type="match status" value="1"/>
</dbReference>
<organism evidence="3 4">
    <name type="scientific">Candidatus Methanoperedens nitratireducens</name>
    <dbReference type="NCBI Taxonomy" id="1392998"/>
    <lineage>
        <taxon>Archaea</taxon>
        <taxon>Methanobacteriati</taxon>
        <taxon>Methanobacteriota</taxon>
        <taxon>Stenosarchaea group</taxon>
        <taxon>Methanomicrobia</taxon>
        <taxon>Methanosarcinales</taxon>
        <taxon>ANME-2 cluster</taxon>
        <taxon>Candidatus Methanoperedentaceae</taxon>
        <taxon>Candidatus Methanoperedens</taxon>
    </lineage>
</organism>
<keyword evidence="4" id="KW-1185">Reference proteome</keyword>
<feature type="domain" description="Spermatogenesis-associated protein 20-like TRX" evidence="2">
    <location>
        <begin position="19"/>
        <end position="179"/>
    </location>
</feature>
<evidence type="ECO:0000259" key="2">
    <source>
        <dbReference type="Pfam" id="PF03190"/>
    </source>
</evidence>
<dbReference type="InterPro" id="IPR008928">
    <property type="entry name" value="6-hairpin_glycosidase_sf"/>
</dbReference>
<name>A0A284VJQ8_9EURY</name>
<dbReference type="SUPFAM" id="SSF48208">
    <property type="entry name" value="Six-hairpin glycosidases"/>
    <property type="match status" value="1"/>
</dbReference>
<feature type="region of interest" description="Disordered" evidence="1">
    <location>
        <begin position="1"/>
        <end position="23"/>
    </location>
</feature>
<proteinExistence type="predicted"/>
<dbReference type="Pfam" id="PF03190">
    <property type="entry name" value="Thioredox_DsbH"/>
    <property type="match status" value="1"/>
</dbReference>
<dbReference type="OrthoDB" id="28016at2157"/>
<dbReference type="Gene3D" id="1.50.10.20">
    <property type="match status" value="1"/>
</dbReference>
<evidence type="ECO:0000313" key="4">
    <source>
        <dbReference type="Proteomes" id="UP000218615"/>
    </source>
</evidence>
<protein>
    <recommendedName>
        <fullName evidence="2">Spermatogenesis-associated protein 20-like TRX domain-containing protein</fullName>
    </recommendedName>
</protein>
<dbReference type="AlphaFoldDB" id="A0A284VJQ8"/>
<feature type="compositionally biased region" description="Basic and acidic residues" evidence="1">
    <location>
        <begin position="1"/>
        <end position="16"/>
    </location>
</feature>
<gene>
    <name evidence="3" type="ORF">MNV_1190012</name>
</gene>
<dbReference type="EMBL" id="FZMP01000023">
    <property type="protein sequence ID" value="SNQ59429.1"/>
    <property type="molecule type" value="Genomic_DNA"/>
</dbReference>
<dbReference type="PIRSF" id="PIRSF006402">
    <property type="entry name" value="UCP006402_thioredoxin"/>
    <property type="match status" value="1"/>
</dbReference>
<dbReference type="GO" id="GO:0005975">
    <property type="term" value="P:carbohydrate metabolic process"/>
    <property type="evidence" value="ECO:0007669"/>
    <property type="project" value="InterPro"/>
</dbReference>
<dbReference type="Proteomes" id="UP000218615">
    <property type="component" value="Unassembled WGS sequence"/>
</dbReference>
<dbReference type="PANTHER" id="PTHR42899">
    <property type="entry name" value="SPERMATOGENESIS-ASSOCIATED PROTEIN 20"/>
    <property type="match status" value="1"/>
</dbReference>
<evidence type="ECO:0000256" key="1">
    <source>
        <dbReference type="SAM" id="MobiDB-lite"/>
    </source>
</evidence>
<sequence length="696" mass="78868">MENSGTDKIEKPEIGRKPNHLSSEKSPYLLQHAYNPVDWYPWGKEAFERAKKEDKPIFLSIGYSTCHWCHVMEKESYNDNEVAKLMNDTFVAIKVDREERPDIDAIYMRACQTMTGAGGWPLNIIMMPDEKPFFAATYLPKESKFGRVGLLEIIPKIKDLWKTHRSEVEDLAIHVVSALQEAPRSAPGEELNEDALNLAYEQLLGMFDEQNGGFGEAPKFPTPHNLMFLLSYWKRTGDILALRMVERTLTGMRMGGIYDHIGFGVHRYSTDPKWHIPHFEKMLYDQALIAMAYIEAFQATGNEVYGRTAREIFTYVLRDMTSPEGGFYSGEDADSEGIEGKFYIWTGDEIKSVLGEESEMIKKTFNIKTAGENVLYLSRDISELASYFKLPSDEVQKRLDDARAKLFAAREKRVHPGKDDKVLTDWNGLMIAALAKGAQAFNEPSYADAAGKAADFILGNMRDLEGRLYHRYRDGEPAIPAFLEDYAFLIRGLTELYETTFKESYLQAALDLMNDMIKHFWDNENRGFYTTADDAEEVLLRRKEIYDGAVPSGNSMAMLDLLRLGRMTANTDLENRAVQIGQAFSSSVLKTPYSHTQLMAALDFALGPTSEVVIAGDLSADDTKAMLAALRKEFIPNKVVIFRPGEIEEPEITRLAEYTRYLFSTDGKTTAYICRNYSCKTPVTDTGRMLELLKAP</sequence>
<dbReference type="InterPro" id="IPR012341">
    <property type="entry name" value="6hp_glycosidase-like_sf"/>
</dbReference>
<dbReference type="RefSeq" id="WP_096203806.1">
    <property type="nucleotide sequence ID" value="NZ_FZMP01000023.1"/>
</dbReference>
<dbReference type="InterPro" id="IPR036249">
    <property type="entry name" value="Thioredoxin-like_sf"/>
</dbReference>
<reference evidence="4" key="1">
    <citation type="submission" date="2017-06" db="EMBL/GenBank/DDBJ databases">
        <authorList>
            <person name="Cremers G."/>
        </authorList>
    </citation>
    <scope>NUCLEOTIDE SEQUENCE [LARGE SCALE GENOMIC DNA]</scope>
</reference>
<dbReference type="Gene3D" id="1.50.10.10">
    <property type="match status" value="1"/>
</dbReference>
<accession>A0A284VJQ8</accession>
<dbReference type="SUPFAM" id="SSF52833">
    <property type="entry name" value="Thioredoxin-like"/>
    <property type="match status" value="1"/>
</dbReference>
<dbReference type="PANTHER" id="PTHR42899:SF1">
    <property type="entry name" value="SPERMATOGENESIS-ASSOCIATED PROTEIN 20"/>
    <property type="match status" value="1"/>
</dbReference>
<dbReference type="InterPro" id="IPR004879">
    <property type="entry name" value="Ssp411-like_TRX"/>
</dbReference>
<evidence type="ECO:0000313" key="3">
    <source>
        <dbReference type="EMBL" id="SNQ59429.1"/>
    </source>
</evidence>